<dbReference type="Proteomes" id="UP000316621">
    <property type="component" value="Chromosome 8"/>
</dbReference>
<protein>
    <submittedName>
        <fullName evidence="2">Uncharacterized protein</fullName>
    </submittedName>
</protein>
<reference evidence="2 3" key="1">
    <citation type="journal article" date="2018" name="Science">
        <title>The opium poppy genome and morphinan production.</title>
        <authorList>
            <person name="Guo L."/>
            <person name="Winzer T."/>
            <person name="Yang X."/>
            <person name="Li Y."/>
            <person name="Ning Z."/>
            <person name="He Z."/>
            <person name="Teodor R."/>
            <person name="Lu Y."/>
            <person name="Bowser T.A."/>
            <person name="Graham I.A."/>
            <person name="Ye K."/>
        </authorList>
    </citation>
    <scope>NUCLEOTIDE SEQUENCE [LARGE SCALE GENOMIC DNA]</scope>
    <source>
        <strain evidence="3">cv. HN1</strain>
        <tissue evidence="2">Leaves</tissue>
    </source>
</reference>
<name>A0A4Y7KT07_PAPSO</name>
<evidence type="ECO:0000313" key="2">
    <source>
        <dbReference type="EMBL" id="RZC75251.1"/>
    </source>
</evidence>
<organism evidence="2 3">
    <name type="scientific">Papaver somniferum</name>
    <name type="common">Opium poppy</name>
    <dbReference type="NCBI Taxonomy" id="3469"/>
    <lineage>
        <taxon>Eukaryota</taxon>
        <taxon>Viridiplantae</taxon>
        <taxon>Streptophyta</taxon>
        <taxon>Embryophyta</taxon>
        <taxon>Tracheophyta</taxon>
        <taxon>Spermatophyta</taxon>
        <taxon>Magnoliopsida</taxon>
        <taxon>Ranunculales</taxon>
        <taxon>Papaveraceae</taxon>
        <taxon>Papaveroideae</taxon>
        <taxon>Papaver</taxon>
    </lineage>
</organism>
<evidence type="ECO:0000313" key="3">
    <source>
        <dbReference type="Proteomes" id="UP000316621"/>
    </source>
</evidence>
<proteinExistence type="predicted"/>
<gene>
    <name evidence="2" type="ORF">C5167_050728</name>
</gene>
<feature type="region of interest" description="Disordered" evidence="1">
    <location>
        <begin position="1"/>
        <end position="31"/>
    </location>
</feature>
<sequence length="31" mass="3413">METAIEEGEPNCREVQQDSYSYGGTATFNQG</sequence>
<dbReference type="AlphaFoldDB" id="A0A4Y7KT07"/>
<keyword evidence="3" id="KW-1185">Reference proteome</keyword>
<accession>A0A4Y7KT07</accession>
<dbReference type="EMBL" id="CM010722">
    <property type="protein sequence ID" value="RZC75251.1"/>
    <property type="molecule type" value="Genomic_DNA"/>
</dbReference>
<dbReference type="Gramene" id="RZC75251">
    <property type="protein sequence ID" value="RZC75251"/>
    <property type="gene ID" value="C5167_050728"/>
</dbReference>
<evidence type="ECO:0000256" key="1">
    <source>
        <dbReference type="SAM" id="MobiDB-lite"/>
    </source>
</evidence>
<feature type="compositionally biased region" description="Polar residues" evidence="1">
    <location>
        <begin position="17"/>
        <end position="31"/>
    </location>
</feature>